<evidence type="ECO:0000313" key="8">
    <source>
        <dbReference type="Proteomes" id="UP000828390"/>
    </source>
</evidence>
<sequence length="121" mass="13399">MFTLAVLSGERYTAIVHQMSKHMLKLITVITVVGIWIFATVLAIPEAVTPDLMYYLGHMPNTCNTIIIPPTIAYCDIYPDGRVPTWCPKAQSVIIIGAFYTMMARILVARSQQVGRCPASP</sequence>
<keyword evidence="3 5" id="KW-1133">Transmembrane helix</keyword>
<keyword evidence="4 5" id="KW-0472">Membrane</keyword>
<evidence type="ECO:0000313" key="7">
    <source>
        <dbReference type="EMBL" id="KAH3724000.1"/>
    </source>
</evidence>
<feature type="domain" description="G-protein coupled receptors family 1 profile" evidence="6">
    <location>
        <begin position="1"/>
        <end position="63"/>
    </location>
</feature>
<dbReference type="AlphaFoldDB" id="A0A9D4HMH8"/>
<organism evidence="7 8">
    <name type="scientific">Dreissena polymorpha</name>
    <name type="common">Zebra mussel</name>
    <name type="synonym">Mytilus polymorpha</name>
    <dbReference type="NCBI Taxonomy" id="45954"/>
    <lineage>
        <taxon>Eukaryota</taxon>
        <taxon>Metazoa</taxon>
        <taxon>Spiralia</taxon>
        <taxon>Lophotrochozoa</taxon>
        <taxon>Mollusca</taxon>
        <taxon>Bivalvia</taxon>
        <taxon>Autobranchia</taxon>
        <taxon>Heteroconchia</taxon>
        <taxon>Euheterodonta</taxon>
        <taxon>Imparidentia</taxon>
        <taxon>Neoheterodontei</taxon>
        <taxon>Myida</taxon>
        <taxon>Dreissenoidea</taxon>
        <taxon>Dreissenidae</taxon>
        <taxon>Dreissena</taxon>
    </lineage>
</organism>
<dbReference type="Gene3D" id="1.20.1070.10">
    <property type="entry name" value="Rhodopsin 7-helix transmembrane proteins"/>
    <property type="match status" value="1"/>
</dbReference>
<evidence type="ECO:0000259" key="6">
    <source>
        <dbReference type="PROSITE" id="PS50262"/>
    </source>
</evidence>
<evidence type="ECO:0000256" key="4">
    <source>
        <dbReference type="ARBA" id="ARBA00023136"/>
    </source>
</evidence>
<dbReference type="Proteomes" id="UP000828390">
    <property type="component" value="Unassembled WGS sequence"/>
</dbReference>
<dbReference type="InterPro" id="IPR000276">
    <property type="entry name" value="GPCR_Rhodpsn"/>
</dbReference>
<dbReference type="Pfam" id="PF00001">
    <property type="entry name" value="7tm_1"/>
    <property type="match status" value="1"/>
</dbReference>
<accession>A0A9D4HMH8</accession>
<evidence type="ECO:0000256" key="5">
    <source>
        <dbReference type="SAM" id="Phobius"/>
    </source>
</evidence>
<comment type="caution">
    <text evidence="7">The sequence shown here is derived from an EMBL/GenBank/DDBJ whole genome shotgun (WGS) entry which is preliminary data.</text>
</comment>
<evidence type="ECO:0000256" key="3">
    <source>
        <dbReference type="ARBA" id="ARBA00022989"/>
    </source>
</evidence>
<gene>
    <name evidence="7" type="ORF">DPMN_049798</name>
</gene>
<feature type="transmembrane region" description="Helical" evidence="5">
    <location>
        <begin position="90"/>
        <end position="108"/>
    </location>
</feature>
<protein>
    <recommendedName>
        <fullName evidence="6">G-protein coupled receptors family 1 profile domain-containing protein</fullName>
    </recommendedName>
</protein>
<proteinExistence type="predicted"/>
<evidence type="ECO:0000256" key="1">
    <source>
        <dbReference type="ARBA" id="ARBA00004370"/>
    </source>
</evidence>
<keyword evidence="8" id="KW-1185">Reference proteome</keyword>
<evidence type="ECO:0000256" key="2">
    <source>
        <dbReference type="ARBA" id="ARBA00022692"/>
    </source>
</evidence>
<keyword evidence="2 5" id="KW-0812">Transmembrane</keyword>
<reference evidence="7" key="2">
    <citation type="submission" date="2020-11" db="EMBL/GenBank/DDBJ databases">
        <authorList>
            <person name="McCartney M.A."/>
            <person name="Auch B."/>
            <person name="Kono T."/>
            <person name="Mallez S."/>
            <person name="Becker A."/>
            <person name="Gohl D.M."/>
            <person name="Silverstein K.A.T."/>
            <person name="Koren S."/>
            <person name="Bechman K.B."/>
            <person name="Herman A."/>
            <person name="Abrahante J.E."/>
            <person name="Garbe J."/>
        </authorList>
    </citation>
    <scope>NUCLEOTIDE SEQUENCE</scope>
    <source>
        <strain evidence="7">Duluth1</strain>
        <tissue evidence="7">Whole animal</tissue>
    </source>
</reference>
<comment type="subcellular location">
    <subcellularLocation>
        <location evidence="1">Membrane</location>
    </subcellularLocation>
</comment>
<reference evidence="7" key="1">
    <citation type="journal article" date="2019" name="bioRxiv">
        <title>The Genome of the Zebra Mussel, Dreissena polymorpha: A Resource for Invasive Species Research.</title>
        <authorList>
            <person name="McCartney M.A."/>
            <person name="Auch B."/>
            <person name="Kono T."/>
            <person name="Mallez S."/>
            <person name="Zhang Y."/>
            <person name="Obille A."/>
            <person name="Becker A."/>
            <person name="Abrahante J.E."/>
            <person name="Garbe J."/>
            <person name="Badalamenti J.P."/>
            <person name="Herman A."/>
            <person name="Mangelson H."/>
            <person name="Liachko I."/>
            <person name="Sullivan S."/>
            <person name="Sone E.D."/>
            <person name="Koren S."/>
            <person name="Silverstein K.A.T."/>
            <person name="Beckman K.B."/>
            <person name="Gohl D.M."/>
        </authorList>
    </citation>
    <scope>NUCLEOTIDE SEQUENCE</scope>
    <source>
        <strain evidence="7">Duluth1</strain>
        <tissue evidence="7">Whole animal</tissue>
    </source>
</reference>
<dbReference type="SUPFAM" id="SSF81321">
    <property type="entry name" value="Family A G protein-coupled receptor-like"/>
    <property type="match status" value="1"/>
</dbReference>
<dbReference type="InterPro" id="IPR017452">
    <property type="entry name" value="GPCR_Rhodpsn_7TM"/>
</dbReference>
<dbReference type="PROSITE" id="PS50262">
    <property type="entry name" value="G_PROTEIN_RECEP_F1_2"/>
    <property type="match status" value="1"/>
</dbReference>
<name>A0A9D4HMH8_DREPO</name>
<dbReference type="GO" id="GO:0016020">
    <property type="term" value="C:membrane"/>
    <property type="evidence" value="ECO:0007669"/>
    <property type="project" value="UniProtKB-SubCell"/>
</dbReference>
<dbReference type="GO" id="GO:0004930">
    <property type="term" value="F:G protein-coupled receptor activity"/>
    <property type="evidence" value="ECO:0007669"/>
    <property type="project" value="InterPro"/>
</dbReference>
<feature type="transmembrane region" description="Helical" evidence="5">
    <location>
        <begin position="26"/>
        <end position="44"/>
    </location>
</feature>
<dbReference type="EMBL" id="JAIWYP010000012">
    <property type="protein sequence ID" value="KAH3724000.1"/>
    <property type="molecule type" value="Genomic_DNA"/>
</dbReference>